<evidence type="ECO:0000313" key="2">
    <source>
        <dbReference type="Proteomes" id="UP000732399"/>
    </source>
</evidence>
<dbReference type="RefSeq" id="WP_168136329.1">
    <property type="nucleotide sequence ID" value="NZ_JAAVJH010000037.1"/>
</dbReference>
<organism evidence="1 2">
    <name type="scientific">Sphingomonas corticis</name>
    <dbReference type="NCBI Taxonomy" id="2722791"/>
    <lineage>
        <taxon>Bacteria</taxon>
        <taxon>Pseudomonadati</taxon>
        <taxon>Pseudomonadota</taxon>
        <taxon>Alphaproteobacteria</taxon>
        <taxon>Sphingomonadales</taxon>
        <taxon>Sphingomonadaceae</taxon>
        <taxon>Sphingomonas</taxon>
    </lineage>
</organism>
<accession>A0ABX1CWQ9</accession>
<proteinExistence type="predicted"/>
<dbReference type="Proteomes" id="UP000732399">
    <property type="component" value="Unassembled WGS sequence"/>
</dbReference>
<comment type="caution">
    <text evidence="1">The sequence shown here is derived from an EMBL/GenBank/DDBJ whole genome shotgun (WGS) entry which is preliminary data.</text>
</comment>
<gene>
    <name evidence="1" type="ORF">HBH26_19940</name>
</gene>
<keyword evidence="2" id="KW-1185">Reference proteome</keyword>
<protein>
    <submittedName>
        <fullName evidence="1">CopG family transcriptional regulator</fullName>
    </submittedName>
</protein>
<reference evidence="1 2" key="1">
    <citation type="submission" date="2020-03" db="EMBL/GenBank/DDBJ databases">
        <authorList>
            <person name="Wang L."/>
            <person name="He N."/>
            <person name="Li Y."/>
            <person name="Fang Y."/>
            <person name="Zhang F."/>
        </authorList>
    </citation>
    <scope>NUCLEOTIDE SEQUENCE [LARGE SCALE GENOMIC DNA]</scope>
    <source>
        <strain evidence="1 2">36D10-4-7</strain>
    </source>
</reference>
<name>A0ABX1CWQ9_9SPHN</name>
<dbReference type="EMBL" id="JAAVJH010000037">
    <property type="protein sequence ID" value="NJR80842.1"/>
    <property type="molecule type" value="Genomic_DNA"/>
</dbReference>
<sequence>MVVQRRPKLTESAVEAAAQKAFIDAAPDAKPKSGKSQTYEKGIAKGNKRQITLTIAPELLRSVDEIAARSGQTRAAVINMAIFRSIQGDIFKAP</sequence>
<evidence type="ECO:0000313" key="1">
    <source>
        <dbReference type="EMBL" id="NJR80842.1"/>
    </source>
</evidence>